<keyword evidence="2" id="KW-0805">Transcription regulation</keyword>
<dbReference type="EMBL" id="VCPC01000004">
    <property type="protein sequence ID" value="TMV10666.1"/>
    <property type="molecule type" value="Genomic_DNA"/>
</dbReference>
<keyword evidence="6" id="KW-1185">Reference proteome</keyword>
<dbReference type="InterPro" id="IPR036388">
    <property type="entry name" value="WH-like_DNA-bd_sf"/>
</dbReference>
<organism evidence="5 6">
    <name type="scientific">Arenibacterium halophilum</name>
    <dbReference type="NCBI Taxonomy" id="2583821"/>
    <lineage>
        <taxon>Bacteria</taxon>
        <taxon>Pseudomonadati</taxon>
        <taxon>Pseudomonadota</taxon>
        <taxon>Alphaproteobacteria</taxon>
        <taxon>Rhodobacterales</taxon>
        <taxon>Paracoccaceae</taxon>
        <taxon>Arenibacterium</taxon>
    </lineage>
</organism>
<dbReference type="Pfam" id="PF00126">
    <property type="entry name" value="HTH_1"/>
    <property type="match status" value="1"/>
</dbReference>
<keyword evidence="3" id="KW-0804">Transcription</keyword>
<feature type="domain" description="HTH lysR-type" evidence="4">
    <location>
        <begin position="9"/>
        <end position="43"/>
    </location>
</feature>
<comment type="caution">
    <text evidence="5">The sequence shown here is derived from an EMBL/GenBank/DDBJ whole genome shotgun (WGS) entry which is preliminary data.</text>
</comment>
<evidence type="ECO:0000259" key="4">
    <source>
        <dbReference type="PROSITE" id="PS50931"/>
    </source>
</evidence>
<accession>A0ABY2X5E3</accession>
<evidence type="ECO:0000256" key="3">
    <source>
        <dbReference type="ARBA" id="ARBA00023163"/>
    </source>
</evidence>
<dbReference type="SUPFAM" id="SSF46785">
    <property type="entry name" value="Winged helix' DNA-binding domain"/>
    <property type="match status" value="1"/>
</dbReference>
<dbReference type="Gene3D" id="1.10.10.10">
    <property type="entry name" value="Winged helix-like DNA-binding domain superfamily/Winged helix DNA-binding domain"/>
    <property type="match status" value="1"/>
</dbReference>
<dbReference type="PANTHER" id="PTHR30126">
    <property type="entry name" value="HTH-TYPE TRANSCRIPTIONAL REGULATOR"/>
    <property type="match status" value="1"/>
</dbReference>
<dbReference type="InterPro" id="IPR036390">
    <property type="entry name" value="WH_DNA-bd_sf"/>
</dbReference>
<comment type="similarity">
    <text evidence="1">Belongs to the LysR transcriptional regulatory family.</text>
</comment>
<dbReference type="RefSeq" id="WP_138865239.1">
    <property type="nucleotide sequence ID" value="NZ_VCPC01000004.1"/>
</dbReference>
<reference evidence="5 6" key="1">
    <citation type="submission" date="2019-05" db="EMBL/GenBank/DDBJ databases">
        <title>Marivita sp. nov. isolated from sea sediment.</title>
        <authorList>
            <person name="Kim W."/>
        </authorList>
    </citation>
    <scope>NUCLEOTIDE SEQUENCE [LARGE SCALE GENOMIC DNA]</scope>
    <source>
        <strain evidence="5 6">CAU 1492</strain>
    </source>
</reference>
<dbReference type="InterPro" id="IPR000847">
    <property type="entry name" value="LysR_HTH_N"/>
</dbReference>
<dbReference type="PROSITE" id="PS50931">
    <property type="entry name" value="HTH_LYSR"/>
    <property type="match status" value="1"/>
</dbReference>
<evidence type="ECO:0000313" key="6">
    <source>
        <dbReference type="Proteomes" id="UP001191082"/>
    </source>
</evidence>
<gene>
    <name evidence="5" type="ORF">FGK64_18015</name>
</gene>
<evidence type="ECO:0000256" key="1">
    <source>
        <dbReference type="ARBA" id="ARBA00009437"/>
    </source>
</evidence>
<sequence>MSWKEWLFALGIPKSRLSRQVKTLEEVLGNQLLNRGSRHMALTAAGEAFIRHARMALDCMVAAEAAAAEGPGAIALPAYVCGANRMEGPMTSAMRPERPSAIFSNMVALMS</sequence>
<proteinExistence type="inferred from homology"/>
<name>A0ABY2X5E3_9RHOB</name>
<dbReference type="PANTHER" id="PTHR30126:SF84">
    <property type="entry name" value="HTH-TYPE TRANSCRIPTIONAL REGULATOR PTXR"/>
    <property type="match status" value="1"/>
</dbReference>
<protein>
    <submittedName>
        <fullName evidence="5">LysR family transcriptional regulator</fullName>
    </submittedName>
</protein>
<dbReference type="Proteomes" id="UP001191082">
    <property type="component" value="Unassembled WGS sequence"/>
</dbReference>
<evidence type="ECO:0000313" key="5">
    <source>
        <dbReference type="EMBL" id="TMV10666.1"/>
    </source>
</evidence>
<evidence type="ECO:0000256" key="2">
    <source>
        <dbReference type="ARBA" id="ARBA00023015"/>
    </source>
</evidence>